<dbReference type="Proteomes" id="UP001500665">
    <property type="component" value="Unassembled WGS sequence"/>
</dbReference>
<protein>
    <recommendedName>
        <fullName evidence="3">DUF5753 domain-containing protein</fullName>
    </recommendedName>
</protein>
<evidence type="ECO:0000313" key="2">
    <source>
        <dbReference type="Proteomes" id="UP001500665"/>
    </source>
</evidence>
<gene>
    <name evidence="1" type="ORF">GCM10009550_74200</name>
</gene>
<dbReference type="RefSeq" id="WP_344247137.1">
    <property type="nucleotide sequence ID" value="NZ_BAAAHH010000057.1"/>
</dbReference>
<organism evidence="1 2">
    <name type="scientific">Actinocorallia libanotica</name>
    <dbReference type="NCBI Taxonomy" id="46162"/>
    <lineage>
        <taxon>Bacteria</taxon>
        <taxon>Bacillati</taxon>
        <taxon>Actinomycetota</taxon>
        <taxon>Actinomycetes</taxon>
        <taxon>Streptosporangiales</taxon>
        <taxon>Thermomonosporaceae</taxon>
        <taxon>Actinocorallia</taxon>
    </lineage>
</organism>
<keyword evidence="2" id="KW-1185">Reference proteome</keyword>
<comment type="caution">
    <text evidence="1">The sequence shown here is derived from an EMBL/GenBank/DDBJ whole genome shotgun (WGS) entry which is preliminary data.</text>
</comment>
<proteinExistence type="predicted"/>
<name>A0ABN1RZY1_9ACTN</name>
<evidence type="ECO:0000313" key="1">
    <source>
        <dbReference type="EMBL" id="GAA0968589.1"/>
    </source>
</evidence>
<accession>A0ABN1RZY1</accession>
<reference evidence="1 2" key="1">
    <citation type="journal article" date="2019" name="Int. J. Syst. Evol. Microbiol.">
        <title>The Global Catalogue of Microorganisms (GCM) 10K type strain sequencing project: providing services to taxonomists for standard genome sequencing and annotation.</title>
        <authorList>
            <consortium name="The Broad Institute Genomics Platform"/>
            <consortium name="The Broad Institute Genome Sequencing Center for Infectious Disease"/>
            <person name="Wu L."/>
            <person name="Ma J."/>
        </authorList>
    </citation>
    <scope>NUCLEOTIDE SEQUENCE [LARGE SCALE GENOMIC DNA]</scope>
    <source>
        <strain evidence="1 2">JCM 10696</strain>
    </source>
</reference>
<dbReference type="EMBL" id="BAAAHH010000057">
    <property type="protein sequence ID" value="GAA0968589.1"/>
    <property type="molecule type" value="Genomic_DNA"/>
</dbReference>
<evidence type="ECO:0008006" key="3">
    <source>
        <dbReference type="Google" id="ProtNLM"/>
    </source>
</evidence>
<sequence>MRAETIEDLQKDWPGWKLWRTETMWNATRRGLKPQEPAEFFSRRGHLVRTILEDSARELAAALENQAAIEAELTAFLADDHSIEHPIIPACPIACLALQQGTEDALVMHWRSDGQYAPTIRDLLQLREDRDLTALFGISYSRAGEIDRKLKALELVTA</sequence>